<gene>
    <name evidence="8" type="ORF">DAPPUDRAFT_316732</name>
</gene>
<dbReference type="InParanoid" id="E9GDU3"/>
<evidence type="ECO:0000313" key="9">
    <source>
        <dbReference type="Proteomes" id="UP000000305"/>
    </source>
</evidence>
<dbReference type="InterPro" id="IPR002557">
    <property type="entry name" value="Chitin-bd_dom"/>
</dbReference>
<keyword evidence="3" id="KW-0677">Repeat</keyword>
<sequence length="184" mass="20520">MKSAVGILRTELNEFKGTFNGSRNQNQDVFEISRRSTESLMRLAETKITVAGDLRKEVAAALQKFVETTAALTRELNETKATIVNLRKELTETKNSSMEITRRLAKMMSSEMIAGNESSERLPTFNCKGKADGNYGDPSSKCSSKFYICAHGNVFQRSCSAGTVYRANTLQCDWPRNVPGCEWI</sequence>
<dbReference type="PANTHER" id="PTHR23301:SF0">
    <property type="entry name" value="CHITIN-BINDING TYPE-2 DOMAIN-CONTAINING PROTEIN-RELATED"/>
    <property type="match status" value="1"/>
</dbReference>
<keyword evidence="2" id="KW-0732">Signal</keyword>
<keyword evidence="5" id="KW-0325">Glycoprotein</keyword>
<dbReference type="AlphaFoldDB" id="E9GDU3"/>
<evidence type="ECO:0000256" key="3">
    <source>
        <dbReference type="ARBA" id="ARBA00022737"/>
    </source>
</evidence>
<keyword evidence="1" id="KW-0147">Chitin-binding</keyword>
<protein>
    <recommendedName>
        <fullName evidence="7">Chitin-binding type-2 domain-containing protein</fullName>
    </recommendedName>
</protein>
<evidence type="ECO:0000259" key="7">
    <source>
        <dbReference type="PROSITE" id="PS50940"/>
    </source>
</evidence>
<dbReference type="SUPFAM" id="SSF57625">
    <property type="entry name" value="Invertebrate chitin-binding proteins"/>
    <property type="match status" value="1"/>
</dbReference>
<proteinExistence type="predicted"/>
<dbReference type="EMBL" id="GL732540">
    <property type="protein sequence ID" value="EFX82142.1"/>
    <property type="molecule type" value="Genomic_DNA"/>
</dbReference>
<name>E9GDU3_DAPPU</name>
<dbReference type="GO" id="GO:0008061">
    <property type="term" value="F:chitin binding"/>
    <property type="evidence" value="ECO:0007669"/>
    <property type="project" value="UniProtKB-KW"/>
</dbReference>
<evidence type="ECO:0000256" key="1">
    <source>
        <dbReference type="ARBA" id="ARBA00022669"/>
    </source>
</evidence>
<evidence type="ECO:0000256" key="2">
    <source>
        <dbReference type="ARBA" id="ARBA00022729"/>
    </source>
</evidence>
<dbReference type="Gene3D" id="3.20.20.80">
    <property type="entry name" value="Glycosidases"/>
    <property type="match status" value="1"/>
</dbReference>
<dbReference type="OrthoDB" id="6422323at2759"/>
<dbReference type="HOGENOM" id="CLU_1469662_0_0_1"/>
<evidence type="ECO:0000256" key="4">
    <source>
        <dbReference type="ARBA" id="ARBA00023157"/>
    </source>
</evidence>
<keyword evidence="9" id="KW-1185">Reference proteome</keyword>
<dbReference type="PANTHER" id="PTHR23301">
    <property type="entry name" value="CHITIN BINDING PERITROPHIN-A"/>
    <property type="match status" value="1"/>
</dbReference>
<dbReference type="InterPro" id="IPR051940">
    <property type="entry name" value="Chitin_bind-dev_reg"/>
</dbReference>
<dbReference type="Pfam" id="PF01607">
    <property type="entry name" value="CBM_14"/>
    <property type="match status" value="1"/>
</dbReference>
<feature type="coiled-coil region" evidence="6">
    <location>
        <begin position="69"/>
        <end position="96"/>
    </location>
</feature>
<evidence type="ECO:0000256" key="6">
    <source>
        <dbReference type="SAM" id="Coils"/>
    </source>
</evidence>
<dbReference type="Proteomes" id="UP000000305">
    <property type="component" value="Unassembled WGS sequence"/>
</dbReference>
<dbReference type="PROSITE" id="PS50940">
    <property type="entry name" value="CHIT_BIND_II"/>
    <property type="match status" value="1"/>
</dbReference>
<dbReference type="KEGG" id="dpx:DAPPUDRAFT_316732"/>
<accession>E9GDU3</accession>
<reference evidence="8 9" key="1">
    <citation type="journal article" date="2011" name="Science">
        <title>The ecoresponsive genome of Daphnia pulex.</title>
        <authorList>
            <person name="Colbourne J.K."/>
            <person name="Pfrender M.E."/>
            <person name="Gilbert D."/>
            <person name="Thomas W.K."/>
            <person name="Tucker A."/>
            <person name="Oakley T.H."/>
            <person name="Tokishita S."/>
            <person name="Aerts A."/>
            <person name="Arnold G.J."/>
            <person name="Basu M.K."/>
            <person name="Bauer D.J."/>
            <person name="Caceres C.E."/>
            <person name="Carmel L."/>
            <person name="Casola C."/>
            <person name="Choi J.H."/>
            <person name="Detter J.C."/>
            <person name="Dong Q."/>
            <person name="Dusheyko S."/>
            <person name="Eads B.D."/>
            <person name="Frohlich T."/>
            <person name="Geiler-Samerotte K.A."/>
            <person name="Gerlach D."/>
            <person name="Hatcher P."/>
            <person name="Jogdeo S."/>
            <person name="Krijgsveld J."/>
            <person name="Kriventseva E.V."/>
            <person name="Kultz D."/>
            <person name="Laforsch C."/>
            <person name="Lindquist E."/>
            <person name="Lopez J."/>
            <person name="Manak J.R."/>
            <person name="Muller J."/>
            <person name="Pangilinan J."/>
            <person name="Patwardhan R.P."/>
            <person name="Pitluck S."/>
            <person name="Pritham E.J."/>
            <person name="Rechtsteiner A."/>
            <person name="Rho M."/>
            <person name="Rogozin I.B."/>
            <person name="Sakarya O."/>
            <person name="Salamov A."/>
            <person name="Schaack S."/>
            <person name="Shapiro H."/>
            <person name="Shiga Y."/>
            <person name="Skalitzky C."/>
            <person name="Smith Z."/>
            <person name="Souvorov A."/>
            <person name="Sung W."/>
            <person name="Tang Z."/>
            <person name="Tsuchiya D."/>
            <person name="Tu H."/>
            <person name="Vos H."/>
            <person name="Wang M."/>
            <person name="Wolf Y.I."/>
            <person name="Yamagata H."/>
            <person name="Yamada T."/>
            <person name="Ye Y."/>
            <person name="Shaw J.R."/>
            <person name="Andrews J."/>
            <person name="Crease T.J."/>
            <person name="Tang H."/>
            <person name="Lucas S.M."/>
            <person name="Robertson H.M."/>
            <person name="Bork P."/>
            <person name="Koonin E.V."/>
            <person name="Zdobnov E.M."/>
            <person name="Grigoriev I.V."/>
            <person name="Lynch M."/>
            <person name="Boore J.L."/>
        </authorList>
    </citation>
    <scope>NUCLEOTIDE SEQUENCE [LARGE SCALE GENOMIC DNA]</scope>
</reference>
<keyword evidence="6" id="KW-0175">Coiled coil</keyword>
<keyword evidence="4" id="KW-1015">Disulfide bond</keyword>
<feature type="domain" description="Chitin-binding type-2" evidence="7">
    <location>
        <begin position="124"/>
        <end position="183"/>
    </location>
</feature>
<evidence type="ECO:0000256" key="5">
    <source>
        <dbReference type="ARBA" id="ARBA00023180"/>
    </source>
</evidence>
<organism evidence="8 9">
    <name type="scientific">Daphnia pulex</name>
    <name type="common">Water flea</name>
    <dbReference type="NCBI Taxonomy" id="6669"/>
    <lineage>
        <taxon>Eukaryota</taxon>
        <taxon>Metazoa</taxon>
        <taxon>Ecdysozoa</taxon>
        <taxon>Arthropoda</taxon>
        <taxon>Crustacea</taxon>
        <taxon>Branchiopoda</taxon>
        <taxon>Diplostraca</taxon>
        <taxon>Cladocera</taxon>
        <taxon>Anomopoda</taxon>
        <taxon>Daphniidae</taxon>
        <taxon>Daphnia</taxon>
    </lineage>
</organism>
<dbReference type="InterPro" id="IPR036508">
    <property type="entry name" value="Chitin-bd_dom_sf"/>
</dbReference>
<dbReference type="GO" id="GO:0005576">
    <property type="term" value="C:extracellular region"/>
    <property type="evidence" value="ECO:0007669"/>
    <property type="project" value="InterPro"/>
</dbReference>
<dbReference type="SMART" id="SM00494">
    <property type="entry name" value="ChtBD2"/>
    <property type="match status" value="1"/>
</dbReference>
<evidence type="ECO:0000313" key="8">
    <source>
        <dbReference type="EMBL" id="EFX82142.1"/>
    </source>
</evidence>